<dbReference type="InterPro" id="IPR037038">
    <property type="entry name" value="HepT-like_sf"/>
</dbReference>
<proteinExistence type="inferred from homology"/>
<keyword evidence="2" id="KW-0540">Nuclease</keyword>
<evidence type="ECO:0000256" key="3">
    <source>
        <dbReference type="ARBA" id="ARBA00022801"/>
    </source>
</evidence>
<dbReference type="Gene3D" id="1.20.120.580">
    <property type="entry name" value="bsu32300-like"/>
    <property type="match status" value="1"/>
</dbReference>
<organism evidence="5">
    <name type="scientific">Ignisphaera aggregans</name>
    <dbReference type="NCBI Taxonomy" id="334771"/>
    <lineage>
        <taxon>Archaea</taxon>
        <taxon>Thermoproteota</taxon>
        <taxon>Thermoprotei</taxon>
        <taxon>Desulfurococcales</taxon>
        <taxon>Desulfurococcaceae</taxon>
        <taxon>Ignisphaera</taxon>
    </lineage>
</organism>
<protein>
    <submittedName>
        <fullName evidence="5">DUF86 domain-containing protein</fullName>
    </submittedName>
</protein>
<keyword evidence="3" id="KW-0378">Hydrolase</keyword>
<comment type="caution">
    <text evidence="5">The sequence shown here is derived from an EMBL/GenBank/DDBJ whole genome shotgun (WGS) entry which is preliminary data.</text>
</comment>
<sequence>MGVVEHLIKQLLHYTSLLDKLSTEDLKDEYRYYAALHLLQIQSQILIDIAIRATSALGLEVEGYIDAGYKLNTINIINNNELKLYRKVVGFRNIVVHGYSTINPEIIKEIIQEKRYRDVAKLGLKIFEELHRKGIDC</sequence>
<dbReference type="AlphaFoldDB" id="A0A7C5TJ48"/>
<dbReference type="GO" id="GO:0110001">
    <property type="term" value="C:toxin-antitoxin complex"/>
    <property type="evidence" value="ECO:0007669"/>
    <property type="project" value="InterPro"/>
</dbReference>
<dbReference type="NCBIfam" id="NF047751">
    <property type="entry name" value="HepT_toxin"/>
    <property type="match status" value="1"/>
</dbReference>
<comment type="similarity">
    <text evidence="4">Belongs to the HepT RNase toxin family.</text>
</comment>
<reference evidence="5" key="1">
    <citation type="journal article" date="2020" name="mSystems">
        <title>Genome- and Community-Level Interaction Insights into Carbon Utilization and Element Cycling Functions of Hydrothermarchaeota in Hydrothermal Sediment.</title>
        <authorList>
            <person name="Zhou Z."/>
            <person name="Liu Y."/>
            <person name="Xu W."/>
            <person name="Pan J."/>
            <person name="Luo Z.H."/>
            <person name="Li M."/>
        </authorList>
    </citation>
    <scope>NUCLEOTIDE SEQUENCE [LARGE SCALE GENOMIC DNA]</scope>
    <source>
        <strain evidence="5">SpSt-1121</strain>
    </source>
</reference>
<evidence type="ECO:0000256" key="1">
    <source>
        <dbReference type="ARBA" id="ARBA00022649"/>
    </source>
</evidence>
<dbReference type="GO" id="GO:0016787">
    <property type="term" value="F:hydrolase activity"/>
    <property type="evidence" value="ECO:0007669"/>
    <property type="project" value="UniProtKB-KW"/>
</dbReference>
<accession>A0A7C5TJ48</accession>
<evidence type="ECO:0000313" key="5">
    <source>
        <dbReference type="EMBL" id="HHP82591.1"/>
    </source>
</evidence>
<keyword evidence="1" id="KW-1277">Toxin-antitoxin system</keyword>
<gene>
    <name evidence="5" type="ORF">ENM84_08025</name>
</gene>
<evidence type="ECO:0000256" key="2">
    <source>
        <dbReference type="ARBA" id="ARBA00022722"/>
    </source>
</evidence>
<dbReference type="EMBL" id="DRZI01000343">
    <property type="protein sequence ID" value="HHP82591.1"/>
    <property type="molecule type" value="Genomic_DNA"/>
</dbReference>
<dbReference type="PANTHER" id="PTHR33397">
    <property type="entry name" value="UPF0331 PROTEIN YUTE"/>
    <property type="match status" value="1"/>
</dbReference>
<dbReference type="PANTHER" id="PTHR33397:SF5">
    <property type="entry name" value="RNASE YUTE-RELATED"/>
    <property type="match status" value="1"/>
</dbReference>
<dbReference type="InterPro" id="IPR008201">
    <property type="entry name" value="HepT-like"/>
</dbReference>
<evidence type="ECO:0000256" key="4">
    <source>
        <dbReference type="ARBA" id="ARBA00024207"/>
    </source>
</evidence>
<name>A0A7C5TJ48_9CREN</name>
<dbReference type="InterPro" id="IPR052379">
    <property type="entry name" value="Type_VII_TA_RNase"/>
</dbReference>
<dbReference type="GO" id="GO:0004540">
    <property type="term" value="F:RNA nuclease activity"/>
    <property type="evidence" value="ECO:0007669"/>
    <property type="project" value="InterPro"/>
</dbReference>
<dbReference type="Pfam" id="PF01934">
    <property type="entry name" value="HepT-like"/>
    <property type="match status" value="1"/>
</dbReference>